<organism evidence="2 3">
    <name type="scientific">Burkholderia pseudomallei</name>
    <name type="common">Pseudomonas pseudomallei</name>
    <dbReference type="NCBI Taxonomy" id="28450"/>
    <lineage>
        <taxon>Bacteria</taxon>
        <taxon>Pseudomonadati</taxon>
        <taxon>Pseudomonadota</taxon>
        <taxon>Betaproteobacteria</taxon>
        <taxon>Burkholderiales</taxon>
        <taxon>Burkholderiaceae</taxon>
        <taxon>Burkholderia</taxon>
        <taxon>pseudomallei group</taxon>
    </lineage>
</organism>
<proteinExistence type="predicted"/>
<dbReference type="AlphaFoldDB" id="A0AAX0U5M4"/>
<feature type="region of interest" description="Disordered" evidence="1">
    <location>
        <begin position="1"/>
        <end position="67"/>
    </location>
</feature>
<comment type="caution">
    <text evidence="2">The sequence shown here is derived from an EMBL/GenBank/DDBJ whole genome shotgun (WGS) entry which is preliminary data.</text>
</comment>
<evidence type="ECO:0000313" key="3">
    <source>
        <dbReference type="Proteomes" id="UP000231878"/>
    </source>
</evidence>
<feature type="compositionally biased region" description="Basic and acidic residues" evidence="1">
    <location>
        <begin position="1"/>
        <end position="11"/>
    </location>
</feature>
<accession>A0AAX0U5M4</accession>
<dbReference type="EMBL" id="PHRB01000026">
    <property type="protein sequence ID" value="PJO63909.1"/>
    <property type="molecule type" value="Genomic_DNA"/>
</dbReference>
<evidence type="ECO:0000256" key="1">
    <source>
        <dbReference type="SAM" id="MobiDB-lite"/>
    </source>
</evidence>
<name>A0AAX0U5M4_BURPE</name>
<protein>
    <submittedName>
        <fullName evidence="2">Uncharacterized protein</fullName>
    </submittedName>
</protein>
<feature type="compositionally biased region" description="Basic and acidic residues" evidence="1">
    <location>
        <begin position="58"/>
        <end position="67"/>
    </location>
</feature>
<sequence>MRRRAHGEGHGIGRYLTSGRLPPAAWHGMMRGDSVRSGSIPSDSARRPAWASTLGAGREARDARYAT</sequence>
<reference evidence="2 3" key="1">
    <citation type="submission" date="2017-11" db="EMBL/GenBank/DDBJ databases">
        <title>Molecular characterization of Burkholderia pseudomallei and closely related isolates from Vietnam.</title>
        <authorList>
            <person name="Ustinov D.V."/>
            <person name="Antonov A.S."/>
            <person name="Avdusheva E.F."/>
            <person name="Shpak I.M."/>
            <person name="Zakharova I.B."/>
            <person name="Thi L.A."/>
            <person name="Teteryatnikova N."/>
            <person name="Lopasteyskaya Y.A."/>
            <person name="Kuzyutina J.A."/>
            <person name="Ngo T.N."/>
            <person name="Victorov D.V."/>
        </authorList>
    </citation>
    <scope>NUCLEOTIDE SEQUENCE [LARGE SCALE GENOMIC DNA]</scope>
    <source>
        <strain evidence="2 3">V1512</strain>
    </source>
</reference>
<gene>
    <name evidence="2" type="ORF">CWD88_22955</name>
</gene>
<dbReference type="Proteomes" id="UP000231878">
    <property type="component" value="Unassembled WGS sequence"/>
</dbReference>
<evidence type="ECO:0000313" key="2">
    <source>
        <dbReference type="EMBL" id="PJO63909.1"/>
    </source>
</evidence>